<name>A0A8T9QE67_9BACT</name>
<evidence type="ECO:0000256" key="2">
    <source>
        <dbReference type="SAM" id="SignalP"/>
    </source>
</evidence>
<feature type="chain" id="PRO_5035855344" evidence="2">
    <location>
        <begin position="21"/>
        <end position="277"/>
    </location>
</feature>
<dbReference type="Pfam" id="PF13568">
    <property type="entry name" value="OMP_b-brl_2"/>
    <property type="match status" value="1"/>
</dbReference>
<evidence type="ECO:0000256" key="1">
    <source>
        <dbReference type="SAM" id="MobiDB-lite"/>
    </source>
</evidence>
<gene>
    <name evidence="4" type="ORF">MUN79_08090</name>
</gene>
<dbReference type="Proteomes" id="UP000831796">
    <property type="component" value="Chromosome"/>
</dbReference>
<keyword evidence="2" id="KW-0732">Signal</keyword>
<dbReference type="AlphaFoldDB" id="A0A8T9QE67"/>
<organism evidence="4 5">
    <name type="scientific">Hymenobacter cellulosilyticus</name>
    <dbReference type="NCBI Taxonomy" id="2932248"/>
    <lineage>
        <taxon>Bacteria</taxon>
        <taxon>Pseudomonadati</taxon>
        <taxon>Bacteroidota</taxon>
        <taxon>Cytophagia</taxon>
        <taxon>Cytophagales</taxon>
        <taxon>Hymenobacteraceae</taxon>
        <taxon>Hymenobacter</taxon>
    </lineage>
</organism>
<feature type="region of interest" description="Disordered" evidence="1">
    <location>
        <begin position="243"/>
        <end position="277"/>
    </location>
</feature>
<evidence type="ECO:0000259" key="3">
    <source>
        <dbReference type="Pfam" id="PF13568"/>
    </source>
</evidence>
<keyword evidence="5" id="KW-1185">Reference proteome</keyword>
<dbReference type="RefSeq" id="WP_244677207.1">
    <property type="nucleotide sequence ID" value="NZ_CP095046.1"/>
</dbReference>
<reference evidence="4" key="1">
    <citation type="submission" date="2022-04" db="EMBL/GenBank/DDBJ databases">
        <title>Hymenobacter sp. isolated from the air.</title>
        <authorList>
            <person name="Won M."/>
            <person name="Lee C.-M."/>
            <person name="Woen H.-Y."/>
            <person name="Kwon S.-W."/>
        </authorList>
    </citation>
    <scope>NUCLEOTIDE SEQUENCE</scope>
    <source>
        <strain evidence="4">5116S-3</strain>
    </source>
</reference>
<sequence>MNKAFLIVSTLLLAAGTSQAQVLRVGLKFGGNVSNAVGYDANKSNWRVGGHGGLMAQLRPSFLPKWGLQTEALYTMKGDNSLQNGPSLMTHLAYLDIPVLLQYHWDDIFFEAGPQASYLLSATPANPTLKLLGTSSFQQWCYGFAAGFGYQDKSGVQIGWRYNADLTNARKRELLQLDAGANGEPAAEARQVRLRNSVMELYLGYNVGTGQLGGAVVDAGTGIGRGLKFVFFTGPRRLLFGRKKSAAPAETPAAPATAPAPAASPKPVTAPATTPKP</sequence>
<dbReference type="EMBL" id="CP095046">
    <property type="protein sequence ID" value="UOQ73859.1"/>
    <property type="molecule type" value="Genomic_DNA"/>
</dbReference>
<evidence type="ECO:0000313" key="5">
    <source>
        <dbReference type="Proteomes" id="UP000831796"/>
    </source>
</evidence>
<dbReference type="InterPro" id="IPR025665">
    <property type="entry name" value="Beta-barrel_OMP_2"/>
</dbReference>
<feature type="domain" description="Outer membrane protein beta-barrel" evidence="3">
    <location>
        <begin position="19"/>
        <end position="153"/>
    </location>
</feature>
<dbReference type="KEGG" id="hcu:MUN79_08090"/>
<evidence type="ECO:0000313" key="4">
    <source>
        <dbReference type="EMBL" id="UOQ73859.1"/>
    </source>
</evidence>
<feature type="compositionally biased region" description="Low complexity" evidence="1">
    <location>
        <begin position="246"/>
        <end position="277"/>
    </location>
</feature>
<feature type="signal peptide" evidence="2">
    <location>
        <begin position="1"/>
        <end position="20"/>
    </location>
</feature>
<proteinExistence type="predicted"/>
<accession>A0A8T9QE67</accession>
<protein>
    <submittedName>
        <fullName evidence="4">PorT family protein</fullName>
    </submittedName>
</protein>